<comment type="caution">
    <text evidence="2">The sequence shown here is derived from an EMBL/GenBank/DDBJ whole genome shotgun (WGS) entry which is preliminary data.</text>
</comment>
<proteinExistence type="predicted"/>
<dbReference type="AlphaFoldDB" id="A0A1Q3D603"/>
<feature type="region of interest" description="Disordered" evidence="1">
    <location>
        <begin position="72"/>
        <end position="121"/>
    </location>
</feature>
<accession>A0A1Q3D603</accession>
<feature type="compositionally biased region" description="Polar residues" evidence="1">
    <location>
        <begin position="109"/>
        <end position="121"/>
    </location>
</feature>
<reference evidence="3" key="1">
    <citation type="submission" date="2016-04" db="EMBL/GenBank/DDBJ databases">
        <title>Cephalotus genome sequencing.</title>
        <authorList>
            <person name="Fukushima K."/>
            <person name="Hasebe M."/>
            <person name="Fang X."/>
        </authorList>
    </citation>
    <scope>NUCLEOTIDE SEQUENCE [LARGE SCALE GENOMIC DNA]</scope>
    <source>
        <strain evidence="3">cv. St1</strain>
    </source>
</reference>
<organism evidence="2 3">
    <name type="scientific">Cephalotus follicularis</name>
    <name type="common">Albany pitcher plant</name>
    <dbReference type="NCBI Taxonomy" id="3775"/>
    <lineage>
        <taxon>Eukaryota</taxon>
        <taxon>Viridiplantae</taxon>
        <taxon>Streptophyta</taxon>
        <taxon>Embryophyta</taxon>
        <taxon>Tracheophyta</taxon>
        <taxon>Spermatophyta</taxon>
        <taxon>Magnoliopsida</taxon>
        <taxon>eudicotyledons</taxon>
        <taxon>Gunneridae</taxon>
        <taxon>Pentapetalae</taxon>
        <taxon>rosids</taxon>
        <taxon>fabids</taxon>
        <taxon>Oxalidales</taxon>
        <taxon>Cephalotaceae</taxon>
        <taxon>Cephalotus</taxon>
    </lineage>
</organism>
<dbReference type="Proteomes" id="UP000187406">
    <property type="component" value="Unassembled WGS sequence"/>
</dbReference>
<dbReference type="PANTHER" id="PTHR34961">
    <property type="entry name" value="TRANSMEMBRANE PROTEIN"/>
    <property type="match status" value="1"/>
</dbReference>
<feature type="non-terminal residue" evidence="2">
    <location>
        <position position="1"/>
    </location>
</feature>
<evidence type="ECO:0000313" key="2">
    <source>
        <dbReference type="EMBL" id="GAV87895.1"/>
    </source>
</evidence>
<dbReference type="OrthoDB" id="689613at2759"/>
<keyword evidence="3" id="KW-1185">Reference proteome</keyword>
<evidence type="ECO:0000256" key="1">
    <source>
        <dbReference type="SAM" id="MobiDB-lite"/>
    </source>
</evidence>
<gene>
    <name evidence="2" type="ORF">CFOL_v3_31319</name>
</gene>
<dbReference type="EMBL" id="BDDD01004563">
    <property type="protein sequence ID" value="GAV87895.1"/>
    <property type="molecule type" value="Genomic_DNA"/>
</dbReference>
<protein>
    <submittedName>
        <fullName evidence="2">Uncharacterized protein</fullName>
    </submittedName>
</protein>
<dbReference type="InParanoid" id="A0A1Q3D603"/>
<name>A0A1Q3D603_CEPFO</name>
<feature type="non-terminal residue" evidence="2">
    <location>
        <position position="121"/>
    </location>
</feature>
<dbReference type="InterPro" id="IPR053313">
    <property type="entry name" value="RGF"/>
</dbReference>
<sequence>IFILCISMHACKARHYGVLNKGSTTPNYFTSKGLEKAELNLDSIQGPNEDANYSIGAVPQELNDSKALLKEQKQNRRETSGLAPIKPPVSVSWRVPRKENKDNPVFYSDYSQPDTSTPSHN</sequence>
<evidence type="ECO:0000313" key="3">
    <source>
        <dbReference type="Proteomes" id="UP000187406"/>
    </source>
</evidence>
<dbReference type="PANTHER" id="PTHR34961:SF5">
    <property type="entry name" value="TRANSMEMBRANE PROTEIN"/>
    <property type="match status" value="1"/>
</dbReference>